<dbReference type="FunFam" id="1.10.12.10:FF:000001">
    <property type="entry name" value="Probable enoyl-CoA hydratase, mitochondrial"/>
    <property type="match status" value="1"/>
</dbReference>
<dbReference type="GO" id="GO:0016836">
    <property type="term" value="F:hydro-lyase activity"/>
    <property type="evidence" value="ECO:0007669"/>
    <property type="project" value="UniProtKB-ARBA"/>
</dbReference>
<dbReference type="CDD" id="cd06558">
    <property type="entry name" value="crotonase-like"/>
    <property type="match status" value="1"/>
</dbReference>
<feature type="compositionally biased region" description="Basic and acidic residues" evidence="3">
    <location>
        <begin position="328"/>
        <end position="341"/>
    </location>
</feature>
<sequence>MERRGPVAIVYLSHPPLNILSTALLSDLATALADLLEEGTTRAVVLTGMGQRAFSGGADIKEMAPLSHEEARLHSLKGQAVTNLIEWMPMPVIAAVHGACLGGGSELAEACDFVLASEEVVFGQPEINLGVIPGWGGTRRLTRILGPTRAREWILTGTRKTAREALEEGLVTRLVPLDGLLDSAVALAQSLVTKPPLALAAAKYAVNHAADEVRLQGLEYERELWGLLFETEGQREGMGAFLEKREARPSSSGWGTWPPHRPFPGHVRGAPSSAPWPSPVSTSRKGSPGPTGSSHGGASSTEAKRPWETGPSGKGRGPPGRTPPGPFRDPEGGTRPFREGVRWAVGATTGGPVPGKAITPCRTAHPGTRAAVAQSVERLLGKE</sequence>
<gene>
    <name evidence="4" type="ORF">B1B_17609</name>
</gene>
<keyword evidence="2" id="KW-0456">Lyase</keyword>
<dbReference type="EMBL" id="AUZY01011766">
    <property type="protein sequence ID" value="EQD33126.1"/>
    <property type="molecule type" value="Genomic_DNA"/>
</dbReference>
<dbReference type="FunFam" id="3.90.226.10:FF:000009">
    <property type="entry name" value="Carnitinyl-CoA dehydratase"/>
    <property type="match status" value="1"/>
</dbReference>
<dbReference type="InterPro" id="IPR014748">
    <property type="entry name" value="Enoyl-CoA_hydra_C"/>
</dbReference>
<comment type="similarity">
    <text evidence="1">Belongs to the enoyl-CoA hydratase/isomerase family.</text>
</comment>
<evidence type="ECO:0000256" key="2">
    <source>
        <dbReference type="ARBA" id="ARBA00023239"/>
    </source>
</evidence>
<organism evidence="4">
    <name type="scientific">mine drainage metagenome</name>
    <dbReference type="NCBI Taxonomy" id="410659"/>
    <lineage>
        <taxon>unclassified sequences</taxon>
        <taxon>metagenomes</taxon>
        <taxon>ecological metagenomes</taxon>
    </lineage>
</organism>
<dbReference type="Gene3D" id="3.90.226.10">
    <property type="entry name" value="2-enoyl-CoA Hydratase, Chain A, domain 1"/>
    <property type="match status" value="1"/>
</dbReference>
<comment type="caution">
    <text evidence="4">The sequence shown here is derived from an EMBL/GenBank/DDBJ whole genome shotgun (WGS) entry which is preliminary data.</text>
</comment>
<dbReference type="GO" id="GO:0016853">
    <property type="term" value="F:isomerase activity"/>
    <property type="evidence" value="ECO:0007669"/>
    <property type="project" value="UniProtKB-KW"/>
</dbReference>
<dbReference type="PANTHER" id="PTHR11941">
    <property type="entry name" value="ENOYL-COA HYDRATASE-RELATED"/>
    <property type="match status" value="1"/>
</dbReference>
<dbReference type="SUPFAM" id="SSF52096">
    <property type="entry name" value="ClpP/crotonase"/>
    <property type="match status" value="1"/>
</dbReference>
<dbReference type="InterPro" id="IPR029045">
    <property type="entry name" value="ClpP/crotonase-like_dom_sf"/>
</dbReference>
<accession>T0YCX8</accession>
<proteinExistence type="inferred from homology"/>
<protein>
    <submittedName>
        <fullName evidence="4">Enoyl-CoA hydratase/isomerase</fullName>
    </submittedName>
</protein>
<evidence type="ECO:0000256" key="1">
    <source>
        <dbReference type="ARBA" id="ARBA00005254"/>
    </source>
</evidence>
<evidence type="ECO:0000313" key="4">
    <source>
        <dbReference type="EMBL" id="EQD33126.1"/>
    </source>
</evidence>
<reference evidence="4" key="2">
    <citation type="journal article" date="2014" name="ISME J.">
        <title>Microbial stratification in low pH oxic and suboxic macroscopic growths along an acid mine drainage.</title>
        <authorList>
            <person name="Mendez-Garcia C."/>
            <person name="Mesa V."/>
            <person name="Sprenger R.R."/>
            <person name="Richter M."/>
            <person name="Diez M.S."/>
            <person name="Solano J."/>
            <person name="Bargiela R."/>
            <person name="Golyshina O.V."/>
            <person name="Manteca A."/>
            <person name="Ramos J.L."/>
            <person name="Gallego J.R."/>
            <person name="Llorente I."/>
            <person name="Martins Dos Santos V.A."/>
            <person name="Jensen O.N."/>
            <person name="Pelaez A.I."/>
            <person name="Sanchez J."/>
            <person name="Ferrer M."/>
        </authorList>
    </citation>
    <scope>NUCLEOTIDE SEQUENCE</scope>
</reference>
<feature type="region of interest" description="Disordered" evidence="3">
    <location>
        <begin position="244"/>
        <end position="366"/>
    </location>
</feature>
<evidence type="ECO:0000256" key="3">
    <source>
        <dbReference type="SAM" id="MobiDB-lite"/>
    </source>
</evidence>
<feature type="compositionally biased region" description="Low complexity" evidence="3">
    <location>
        <begin position="271"/>
        <end position="301"/>
    </location>
</feature>
<dbReference type="PANTHER" id="PTHR11941:SF54">
    <property type="entry name" value="ENOYL-COA HYDRATASE, MITOCHONDRIAL"/>
    <property type="match status" value="1"/>
</dbReference>
<dbReference type="GO" id="GO:0006635">
    <property type="term" value="P:fatty acid beta-oxidation"/>
    <property type="evidence" value="ECO:0007669"/>
    <property type="project" value="TreeGrafter"/>
</dbReference>
<dbReference type="InterPro" id="IPR001753">
    <property type="entry name" value="Enoyl-CoA_hydra/iso"/>
</dbReference>
<dbReference type="Pfam" id="PF00378">
    <property type="entry name" value="ECH_1"/>
    <property type="match status" value="1"/>
</dbReference>
<name>T0YCX8_9ZZZZ</name>
<reference evidence="4" key="1">
    <citation type="submission" date="2013-08" db="EMBL/GenBank/DDBJ databases">
        <authorList>
            <person name="Mendez C."/>
            <person name="Richter M."/>
            <person name="Ferrer M."/>
            <person name="Sanchez J."/>
        </authorList>
    </citation>
    <scope>NUCLEOTIDE SEQUENCE</scope>
</reference>
<dbReference type="AlphaFoldDB" id="T0YCX8"/>
<dbReference type="Gene3D" id="1.10.12.10">
    <property type="entry name" value="Lyase 2-enoyl-coa Hydratase, Chain A, domain 2"/>
    <property type="match status" value="1"/>
</dbReference>
<keyword evidence="4" id="KW-0413">Isomerase</keyword>